<dbReference type="eggNOG" id="KOG1208">
    <property type="taxonomic scope" value="Eukaryota"/>
</dbReference>
<dbReference type="SUPFAM" id="SSF51735">
    <property type="entry name" value="NAD(P)-binding Rossmann-fold domains"/>
    <property type="match status" value="1"/>
</dbReference>
<dbReference type="Gene3D" id="3.40.50.720">
    <property type="entry name" value="NAD(P)-binding Rossmann-like Domain"/>
    <property type="match status" value="1"/>
</dbReference>
<dbReference type="EMBL" id="KI912119">
    <property type="protein sequence ID" value="ETS74700.1"/>
    <property type="molecule type" value="Genomic_DNA"/>
</dbReference>
<dbReference type="PANTHER" id="PTHR43544">
    <property type="entry name" value="SHORT-CHAIN DEHYDROGENASE/REDUCTASE"/>
    <property type="match status" value="1"/>
</dbReference>
<dbReference type="Pfam" id="PF00106">
    <property type="entry name" value="adh_short"/>
    <property type="match status" value="1"/>
</dbReference>
<accession>W3WLB4</accession>
<organism evidence="2 3">
    <name type="scientific">Pestalotiopsis fici (strain W106-1 / CGMCC3.15140)</name>
    <dbReference type="NCBI Taxonomy" id="1229662"/>
    <lineage>
        <taxon>Eukaryota</taxon>
        <taxon>Fungi</taxon>
        <taxon>Dikarya</taxon>
        <taxon>Ascomycota</taxon>
        <taxon>Pezizomycotina</taxon>
        <taxon>Sordariomycetes</taxon>
        <taxon>Xylariomycetidae</taxon>
        <taxon>Amphisphaeriales</taxon>
        <taxon>Sporocadaceae</taxon>
        <taxon>Pestalotiopsis</taxon>
    </lineage>
</organism>
<evidence type="ECO:0000256" key="1">
    <source>
        <dbReference type="ARBA" id="ARBA00006484"/>
    </source>
</evidence>
<dbReference type="KEGG" id="pfy:PFICI_13184"/>
<dbReference type="GeneID" id="19278197"/>
<dbReference type="RefSeq" id="XP_007839956.1">
    <property type="nucleotide sequence ID" value="XM_007841765.1"/>
</dbReference>
<dbReference type="Proteomes" id="UP000030651">
    <property type="component" value="Unassembled WGS sequence"/>
</dbReference>
<dbReference type="GO" id="GO:0005737">
    <property type="term" value="C:cytoplasm"/>
    <property type="evidence" value="ECO:0007669"/>
    <property type="project" value="TreeGrafter"/>
</dbReference>
<reference evidence="3" key="1">
    <citation type="journal article" date="2015" name="BMC Genomics">
        <title>Genomic and transcriptomic analysis of the endophytic fungus Pestalotiopsis fici reveals its lifestyle and high potential for synthesis of natural products.</title>
        <authorList>
            <person name="Wang X."/>
            <person name="Zhang X."/>
            <person name="Liu L."/>
            <person name="Xiang M."/>
            <person name="Wang W."/>
            <person name="Sun X."/>
            <person name="Che Y."/>
            <person name="Guo L."/>
            <person name="Liu G."/>
            <person name="Guo L."/>
            <person name="Wang C."/>
            <person name="Yin W.B."/>
            <person name="Stadler M."/>
            <person name="Zhang X."/>
            <person name="Liu X."/>
        </authorList>
    </citation>
    <scope>NUCLEOTIDE SEQUENCE [LARGE SCALE GENOMIC DNA]</scope>
    <source>
        <strain evidence="3">W106-1 / CGMCC3.15140</strain>
    </source>
</reference>
<dbReference type="OMA" id="YKITEMT"/>
<dbReference type="OrthoDB" id="1933717at2759"/>
<dbReference type="GO" id="GO:0019748">
    <property type="term" value="P:secondary metabolic process"/>
    <property type="evidence" value="ECO:0007669"/>
    <property type="project" value="TreeGrafter"/>
</dbReference>
<gene>
    <name evidence="2" type="ORF">PFICI_13184</name>
</gene>
<dbReference type="PANTHER" id="PTHR43544:SF32">
    <property type="entry name" value="CHAIN DEHYDROGENASE, PUTATIVE (AFU_ORTHOLOGUE AFUA_5G01530)-RELATED"/>
    <property type="match status" value="1"/>
</dbReference>
<evidence type="ECO:0000313" key="2">
    <source>
        <dbReference type="EMBL" id="ETS74700.1"/>
    </source>
</evidence>
<evidence type="ECO:0000313" key="3">
    <source>
        <dbReference type="Proteomes" id="UP000030651"/>
    </source>
</evidence>
<proteinExistence type="inferred from homology"/>
<sequence length="259" mass="27922">MALGTRTRGRAADTIVFITGADRGIGYEVARNLSSPSKHEGYHVIIGSLTDELGADAVTRLLEEDLSRSLSTQTIDVTSDESVQQAVDSIERDFGRLDVLINNAGVLLDGLDTTQVPRHLLEKTFSVNVFGAAAVTEAAIPLLENSTSPSPRVVFMSSRMGSLSVKTDSSDRSAMRHFPIYRSSKCALNMIMLHYASLFRDRGWKVNSCDPGLTATALAGNQKNLGTVEDGARNCIRLATLNSNGETGTFTNKEGAIPW</sequence>
<keyword evidence="3" id="KW-1185">Reference proteome</keyword>
<dbReference type="InterPro" id="IPR036291">
    <property type="entry name" value="NAD(P)-bd_dom_sf"/>
</dbReference>
<dbReference type="InterPro" id="IPR051468">
    <property type="entry name" value="Fungal_SecMetab_SDRs"/>
</dbReference>
<protein>
    <submittedName>
        <fullName evidence="2">Uncharacterized protein</fullName>
    </submittedName>
</protein>
<dbReference type="PRINTS" id="PR00081">
    <property type="entry name" value="GDHRDH"/>
</dbReference>
<dbReference type="AlphaFoldDB" id="W3WLB4"/>
<dbReference type="HOGENOM" id="CLU_010194_9_0_1"/>
<dbReference type="InterPro" id="IPR002347">
    <property type="entry name" value="SDR_fam"/>
</dbReference>
<comment type="similarity">
    <text evidence="1">Belongs to the short-chain dehydrogenases/reductases (SDR) family.</text>
</comment>
<dbReference type="InParanoid" id="W3WLB4"/>
<dbReference type="GO" id="GO:0016491">
    <property type="term" value="F:oxidoreductase activity"/>
    <property type="evidence" value="ECO:0007669"/>
    <property type="project" value="TreeGrafter"/>
</dbReference>
<name>W3WLB4_PESFW</name>